<evidence type="ECO:0000256" key="5">
    <source>
        <dbReference type="ARBA" id="ARBA00023163"/>
    </source>
</evidence>
<dbReference type="FunFam" id="1.10.10.60:FF:000002">
    <property type="entry name" value="Myb family transcription factor"/>
    <property type="match status" value="1"/>
</dbReference>
<dbReference type="GO" id="GO:0005634">
    <property type="term" value="C:nucleus"/>
    <property type="evidence" value="ECO:0007669"/>
    <property type="project" value="UniProtKB-SubCell"/>
</dbReference>
<feature type="compositionally biased region" description="Polar residues" evidence="7">
    <location>
        <begin position="331"/>
        <end position="348"/>
    </location>
</feature>
<dbReference type="InterPro" id="IPR044847">
    <property type="entry name" value="KAN_fam"/>
</dbReference>
<feature type="compositionally biased region" description="Polar residues" evidence="7">
    <location>
        <begin position="80"/>
        <end position="89"/>
    </location>
</feature>
<keyword evidence="10" id="KW-1185">Reference proteome</keyword>
<dbReference type="Gene3D" id="1.10.10.60">
    <property type="entry name" value="Homeodomain-like"/>
    <property type="match status" value="1"/>
</dbReference>
<reference evidence="9 10" key="1">
    <citation type="journal article" date="2023" name="Hortic Res">
        <title>Pangenome of water caltrop reveals structural variations and asymmetric subgenome divergence after allopolyploidization.</title>
        <authorList>
            <person name="Zhang X."/>
            <person name="Chen Y."/>
            <person name="Wang L."/>
            <person name="Yuan Y."/>
            <person name="Fang M."/>
            <person name="Shi L."/>
            <person name="Lu R."/>
            <person name="Comes H.P."/>
            <person name="Ma Y."/>
            <person name="Chen Y."/>
            <person name="Huang G."/>
            <person name="Zhou Y."/>
            <person name="Zheng Z."/>
            <person name="Qiu Y."/>
        </authorList>
    </citation>
    <scope>NUCLEOTIDE SEQUENCE [LARGE SCALE GENOMIC DNA]</scope>
    <source>
        <tissue evidence="9">Roots</tissue>
    </source>
</reference>
<accession>A0AAN7GVS0</accession>
<evidence type="ECO:0000256" key="4">
    <source>
        <dbReference type="ARBA" id="ARBA00023015"/>
    </source>
</evidence>
<dbReference type="GO" id="GO:0000976">
    <property type="term" value="F:transcription cis-regulatory region binding"/>
    <property type="evidence" value="ECO:0007669"/>
    <property type="project" value="InterPro"/>
</dbReference>
<dbReference type="Proteomes" id="UP001345219">
    <property type="component" value="Chromosome 12"/>
</dbReference>
<sequence length="408" mass="44948">MPLKEGGVSMEKVPSNHPQAPDLSLNISLPTSSSSIFDIGPDHGPPRTSTNRDETSLTYTGLSLAPGAGNGITHSHHTWRTSSEEQPSPYSYHRQAHRLHTSNGVDSPDCLRPIKGIPVYHHRPSPSFYQMTPSHLAASSSPNSPSVSSPCFGGRGYDPLSILNSGTAIKANPQGYAAKFYGGLGLTNNNHNHHHHHHHHQNQYTNISEMSSNGLMMRSRFMARIPNKRSMRAPRMRWTSTLHARFVHAVERLGGHERATPKSVLELMGEKDLTLAHVKSHLQMYRTVKTTEKPAAASSGQSDGEDDLSIIGTSAEGGSQRFTDLRGPPDCSTQQEADRPPSNNTFWHINSREGWQADLTGIRSHTHRIEDSDSMTTVKSYYGSKADCSNPSLEITLGRPDWQRHQLG</sequence>
<evidence type="ECO:0000256" key="6">
    <source>
        <dbReference type="ARBA" id="ARBA00023242"/>
    </source>
</evidence>
<keyword evidence="2" id="KW-0217">Developmental protein</keyword>
<evidence type="ECO:0000256" key="2">
    <source>
        <dbReference type="ARBA" id="ARBA00022473"/>
    </source>
</evidence>
<dbReference type="Pfam" id="PF00249">
    <property type="entry name" value="Myb_DNA-binding"/>
    <property type="match status" value="1"/>
</dbReference>
<dbReference type="InterPro" id="IPR009057">
    <property type="entry name" value="Homeodomain-like_sf"/>
</dbReference>
<dbReference type="GO" id="GO:0006355">
    <property type="term" value="P:regulation of DNA-templated transcription"/>
    <property type="evidence" value="ECO:0007669"/>
    <property type="project" value="InterPro"/>
</dbReference>
<comment type="subcellular location">
    <subcellularLocation>
        <location evidence="1">Nucleus</location>
    </subcellularLocation>
</comment>
<dbReference type="InterPro" id="IPR006447">
    <property type="entry name" value="Myb_dom_plants"/>
</dbReference>
<name>A0AAN7GVS0_9MYRT</name>
<feature type="region of interest" description="Disordered" evidence="7">
    <location>
        <begin position="1"/>
        <end position="29"/>
    </location>
</feature>
<dbReference type="NCBIfam" id="TIGR01557">
    <property type="entry name" value="myb_SHAQKYF"/>
    <property type="match status" value="1"/>
</dbReference>
<evidence type="ECO:0000256" key="7">
    <source>
        <dbReference type="SAM" id="MobiDB-lite"/>
    </source>
</evidence>
<evidence type="ECO:0000259" key="8">
    <source>
        <dbReference type="Pfam" id="PF00249"/>
    </source>
</evidence>
<proteinExistence type="predicted"/>
<dbReference type="GO" id="GO:0010158">
    <property type="term" value="P:abaxial cell fate specification"/>
    <property type="evidence" value="ECO:0007669"/>
    <property type="project" value="InterPro"/>
</dbReference>
<evidence type="ECO:0000313" key="9">
    <source>
        <dbReference type="EMBL" id="KAK4747617.1"/>
    </source>
</evidence>
<feature type="region of interest" description="Disordered" evidence="7">
    <location>
        <begin position="71"/>
        <end position="90"/>
    </location>
</feature>
<dbReference type="InterPro" id="IPR001005">
    <property type="entry name" value="SANT/Myb"/>
</dbReference>
<keyword evidence="6" id="KW-0539">Nucleus</keyword>
<keyword evidence="5" id="KW-0804">Transcription</keyword>
<feature type="region of interest" description="Disordered" evidence="7">
    <location>
        <begin position="291"/>
        <end position="349"/>
    </location>
</feature>
<evidence type="ECO:0000256" key="3">
    <source>
        <dbReference type="ARBA" id="ARBA00022782"/>
    </source>
</evidence>
<evidence type="ECO:0000256" key="1">
    <source>
        <dbReference type="ARBA" id="ARBA00004123"/>
    </source>
</evidence>
<dbReference type="AlphaFoldDB" id="A0AAN7GVS0"/>
<comment type="caution">
    <text evidence="9">The sequence shown here is derived from an EMBL/GenBank/DDBJ whole genome shotgun (WGS) entry which is preliminary data.</text>
</comment>
<dbReference type="PANTHER" id="PTHR31496:SF3">
    <property type="entry name" value="TRANSCRIPTION REPRESSOR KAN1"/>
    <property type="match status" value="1"/>
</dbReference>
<organism evidence="9 10">
    <name type="scientific">Trapa incisa</name>
    <dbReference type="NCBI Taxonomy" id="236973"/>
    <lineage>
        <taxon>Eukaryota</taxon>
        <taxon>Viridiplantae</taxon>
        <taxon>Streptophyta</taxon>
        <taxon>Embryophyta</taxon>
        <taxon>Tracheophyta</taxon>
        <taxon>Spermatophyta</taxon>
        <taxon>Magnoliopsida</taxon>
        <taxon>eudicotyledons</taxon>
        <taxon>Gunneridae</taxon>
        <taxon>Pentapetalae</taxon>
        <taxon>rosids</taxon>
        <taxon>malvids</taxon>
        <taxon>Myrtales</taxon>
        <taxon>Lythraceae</taxon>
        <taxon>Trapa</taxon>
    </lineage>
</organism>
<keyword evidence="3" id="KW-0221">Differentiation</keyword>
<dbReference type="PANTHER" id="PTHR31496">
    <property type="entry name" value="TRANSCRIPTION FACTOR KAN2-RELATED"/>
    <property type="match status" value="1"/>
</dbReference>
<dbReference type="SUPFAM" id="SSF46689">
    <property type="entry name" value="Homeodomain-like"/>
    <property type="match status" value="1"/>
</dbReference>
<gene>
    <name evidence="9" type="ORF">SAY87_014203</name>
</gene>
<feature type="domain" description="Myb-like" evidence="8">
    <location>
        <begin position="235"/>
        <end position="286"/>
    </location>
</feature>
<dbReference type="EMBL" id="JAXIOK010000019">
    <property type="protein sequence ID" value="KAK4747617.1"/>
    <property type="molecule type" value="Genomic_DNA"/>
</dbReference>
<evidence type="ECO:0000313" key="10">
    <source>
        <dbReference type="Proteomes" id="UP001345219"/>
    </source>
</evidence>
<protein>
    <recommendedName>
        <fullName evidence="8">Myb-like domain-containing protein</fullName>
    </recommendedName>
</protein>
<keyword evidence="4" id="KW-0805">Transcription regulation</keyword>